<organism evidence="3 4">
    <name type="scientific">Meloidogyne graminicola</name>
    <dbReference type="NCBI Taxonomy" id="189291"/>
    <lineage>
        <taxon>Eukaryota</taxon>
        <taxon>Metazoa</taxon>
        <taxon>Ecdysozoa</taxon>
        <taxon>Nematoda</taxon>
        <taxon>Chromadorea</taxon>
        <taxon>Rhabditida</taxon>
        <taxon>Tylenchina</taxon>
        <taxon>Tylenchomorpha</taxon>
        <taxon>Tylenchoidea</taxon>
        <taxon>Meloidogynidae</taxon>
        <taxon>Meloidogyninae</taxon>
        <taxon>Meloidogyne</taxon>
    </lineage>
</organism>
<keyword evidence="4" id="KW-1185">Reference proteome</keyword>
<keyword evidence="2" id="KW-0732">Signal</keyword>
<name>A0A8S9ZNU0_9BILA</name>
<gene>
    <name evidence="3" type="ORF">Mgra_00005311</name>
</gene>
<proteinExistence type="predicted"/>
<reference evidence="3" key="1">
    <citation type="journal article" date="2020" name="Ecol. Evol.">
        <title>Genome structure and content of the rice root-knot nematode (Meloidogyne graminicola).</title>
        <authorList>
            <person name="Phan N.T."/>
            <person name="Danchin E.G.J."/>
            <person name="Klopp C."/>
            <person name="Perfus-Barbeoch L."/>
            <person name="Kozlowski D.K."/>
            <person name="Koutsovoulos G.D."/>
            <person name="Lopez-Roques C."/>
            <person name="Bouchez O."/>
            <person name="Zahm M."/>
            <person name="Besnard G."/>
            <person name="Bellafiore S."/>
        </authorList>
    </citation>
    <scope>NUCLEOTIDE SEQUENCE</scope>
    <source>
        <strain evidence="3">VN-18</strain>
    </source>
</reference>
<evidence type="ECO:0000313" key="4">
    <source>
        <dbReference type="Proteomes" id="UP000605970"/>
    </source>
</evidence>
<evidence type="ECO:0000256" key="1">
    <source>
        <dbReference type="SAM" id="Coils"/>
    </source>
</evidence>
<accession>A0A8S9ZNU0</accession>
<keyword evidence="1" id="KW-0175">Coiled coil</keyword>
<feature type="coiled-coil region" evidence="1">
    <location>
        <begin position="221"/>
        <end position="251"/>
    </location>
</feature>
<sequence length="574" mass="67644">MLDRKVILIIFLTSYVQTLVSQQIIQTNQGNNAIIKEFIDEIKKLKTEKFSYDDIHFHYGEFANGYRNIINMQNFSFEQRLINFSNLMNKYLNKNEINLLFTEENIKELIKLAKNSSLNEFKGCNDLFNILDKFIPKGNSHMELQFKMLVKQLQTEIIIGQSAIKFSELANDIKEVGIKYKIEIFKKMKEIENENISKFLEKTVGELNSFNIDKNILLLGSNEINKQISLLEKEMEILNSEEENLKKLDIKPHGQPRNSTIKIINSPLNKSKLQNSIQRILSINKRKKYEELNKEEELKNKKAYKEIKRLSDPDKTEELLGDKQKIEMAKDNLFGKESLNTYSIELNKNYIKNKLLKAKQFKLLSLSLEQFSYLNKAILAIYNKIVEIVKKALNIEELKTLKVDWEKLLDLDLKAKESVKDKKELNRIESWLTDRIEAKELYDIIKNIFNSIANYGLKNLNKFSVFNAYYKVLLEKISFPDGWVKEQKKIFDEKSERMAKFEALIQINSFRVILAYERLNKIFETFSYNINQNVDKMIGDEIKKKIEENVGDSPKQFEIYLNYRLNELNKNLKN</sequence>
<feature type="chain" id="PRO_5035869362" evidence="2">
    <location>
        <begin position="22"/>
        <end position="574"/>
    </location>
</feature>
<evidence type="ECO:0000313" key="3">
    <source>
        <dbReference type="EMBL" id="KAF7635197.1"/>
    </source>
</evidence>
<dbReference type="EMBL" id="JABEBT010000045">
    <property type="protein sequence ID" value="KAF7635197.1"/>
    <property type="molecule type" value="Genomic_DNA"/>
</dbReference>
<evidence type="ECO:0000256" key="2">
    <source>
        <dbReference type="SAM" id="SignalP"/>
    </source>
</evidence>
<dbReference type="AlphaFoldDB" id="A0A8S9ZNU0"/>
<comment type="caution">
    <text evidence="3">The sequence shown here is derived from an EMBL/GenBank/DDBJ whole genome shotgun (WGS) entry which is preliminary data.</text>
</comment>
<dbReference type="Proteomes" id="UP000605970">
    <property type="component" value="Unassembled WGS sequence"/>
</dbReference>
<protein>
    <submittedName>
        <fullName evidence="3">Uncharacterized protein</fullName>
    </submittedName>
</protein>
<feature type="signal peptide" evidence="2">
    <location>
        <begin position="1"/>
        <end position="21"/>
    </location>
</feature>